<feature type="compositionally biased region" description="Basic and acidic residues" evidence="1">
    <location>
        <begin position="22"/>
        <end position="44"/>
    </location>
</feature>
<feature type="compositionally biased region" description="Low complexity" evidence="1">
    <location>
        <begin position="7"/>
        <end position="16"/>
    </location>
</feature>
<evidence type="ECO:0000256" key="1">
    <source>
        <dbReference type="SAM" id="MobiDB-lite"/>
    </source>
</evidence>
<feature type="compositionally biased region" description="Polar residues" evidence="1">
    <location>
        <begin position="448"/>
        <end position="458"/>
    </location>
</feature>
<sequence length="647" mass="71778">MQGGAGSRRPSSGRLRMLGQRLENRGESVSDFTQRWRSETREEGGVGGGGVSRSRSRSSTLVGAGEVVSDIGFCGMCREDWSGTQDGKFYRCEVCHMTIHPTCLPLTEGSPCPAIYNEAKIQSSFFKVFTSLLKNYRQYLVWPEEEGMRKHTDEDTGPKGRGDFLEEEWFRKDDFLGSCDKECRAFMSQLVETQAFTQFTLDRLERPETDFEVLFFDESVKEKRNRSKLRFSKDTTPFLKESAYDVAATVEVVGVNLDGLEMGKSYSSETFPLELDAALMVPPRPVKPLVTQSDHRIMKSHTHELVQRARMAAQAKRKQDFSKWMKVKWKHFQQIGGGEVVSIGFLSDEQRRELFEERLKQVSEVIDQYEAAHLSVQTRDQVEDAIQHLHEQNGVLMRATDEEQLVDSGDQEELHMILSRLIRVITIYEDFLGTFRPTIPGRADSRQGDISSGSTSPIRRSMDNIREEDGGGYIGRLSVGSRFGSQKISDWAAAIVAAAAGDDAGEAGDRNDSSRGSIEDVREEREGRPSLYADATEDVSVSAPQLSLPRPTTQPRQTQSPPSSPPPRTRTEASASTSSLLQDRLANGSTASGTASPKTLPRSPSGGLKAFQRPLTVRGRRGKPLPEIPGASVGRKSSDQLTGSLGS</sequence>
<comment type="caution">
    <text evidence="3">The sequence shown here is derived from an EMBL/GenBank/DDBJ whole genome shotgun (WGS) entry which is preliminary data.</text>
</comment>
<evidence type="ECO:0000313" key="3">
    <source>
        <dbReference type="EMBL" id="KAJ3033084.1"/>
    </source>
</evidence>
<dbReference type="InterPro" id="IPR005112">
    <property type="entry name" value="dDENN_dom"/>
</dbReference>
<feature type="compositionally biased region" description="Basic and acidic residues" evidence="1">
    <location>
        <begin position="460"/>
        <end position="469"/>
    </location>
</feature>
<dbReference type="Pfam" id="PF03455">
    <property type="entry name" value="dDENN"/>
    <property type="match status" value="1"/>
</dbReference>
<keyword evidence="4" id="KW-1185">Reference proteome</keyword>
<dbReference type="GO" id="GO:0032483">
    <property type="term" value="P:regulation of Rab protein signal transduction"/>
    <property type="evidence" value="ECO:0007669"/>
    <property type="project" value="TreeGrafter"/>
</dbReference>
<dbReference type="PANTHER" id="PTHR12296:SF21">
    <property type="entry name" value="DENN DOMAIN-CONTAINING PROTEIN 3"/>
    <property type="match status" value="1"/>
</dbReference>
<feature type="region of interest" description="Disordered" evidence="1">
    <location>
        <begin position="439"/>
        <end position="472"/>
    </location>
</feature>
<feature type="compositionally biased region" description="Low complexity" evidence="1">
    <location>
        <begin position="549"/>
        <end position="561"/>
    </location>
</feature>
<evidence type="ECO:0000313" key="4">
    <source>
        <dbReference type="Proteomes" id="UP001212841"/>
    </source>
</evidence>
<feature type="non-terminal residue" evidence="3">
    <location>
        <position position="647"/>
    </location>
</feature>
<feature type="compositionally biased region" description="Polar residues" evidence="1">
    <location>
        <begin position="587"/>
        <end position="597"/>
    </location>
</feature>
<organism evidence="3 4">
    <name type="scientific">Rhizophlyctis rosea</name>
    <dbReference type="NCBI Taxonomy" id="64517"/>
    <lineage>
        <taxon>Eukaryota</taxon>
        <taxon>Fungi</taxon>
        <taxon>Fungi incertae sedis</taxon>
        <taxon>Chytridiomycota</taxon>
        <taxon>Chytridiomycota incertae sedis</taxon>
        <taxon>Chytridiomycetes</taxon>
        <taxon>Rhizophlyctidales</taxon>
        <taxon>Rhizophlyctidaceae</taxon>
        <taxon>Rhizophlyctis</taxon>
    </lineage>
</organism>
<dbReference type="GO" id="GO:0031410">
    <property type="term" value="C:cytoplasmic vesicle"/>
    <property type="evidence" value="ECO:0007669"/>
    <property type="project" value="TreeGrafter"/>
</dbReference>
<feature type="region of interest" description="Disordered" evidence="1">
    <location>
        <begin position="501"/>
        <end position="647"/>
    </location>
</feature>
<accession>A0AAD5S866</accession>
<feature type="compositionally biased region" description="Basic and acidic residues" evidence="1">
    <location>
        <begin position="507"/>
        <end position="528"/>
    </location>
</feature>
<dbReference type="InterPro" id="IPR046349">
    <property type="entry name" value="C1-like_sf"/>
</dbReference>
<feature type="region of interest" description="Disordered" evidence="1">
    <location>
        <begin position="1"/>
        <end position="58"/>
    </location>
</feature>
<dbReference type="CDD" id="cd00029">
    <property type="entry name" value="C1"/>
    <property type="match status" value="1"/>
</dbReference>
<feature type="domain" description="dDENN" evidence="2">
    <location>
        <begin position="117"/>
        <end position="203"/>
    </location>
</feature>
<reference evidence="3" key="1">
    <citation type="submission" date="2020-05" db="EMBL/GenBank/DDBJ databases">
        <title>Phylogenomic resolution of chytrid fungi.</title>
        <authorList>
            <person name="Stajich J.E."/>
            <person name="Amses K."/>
            <person name="Simmons R."/>
            <person name="Seto K."/>
            <person name="Myers J."/>
            <person name="Bonds A."/>
            <person name="Quandt C.A."/>
            <person name="Barry K."/>
            <person name="Liu P."/>
            <person name="Grigoriev I."/>
            <person name="Longcore J.E."/>
            <person name="James T.Y."/>
        </authorList>
    </citation>
    <scope>NUCLEOTIDE SEQUENCE</scope>
    <source>
        <strain evidence="3">JEL0318</strain>
    </source>
</reference>
<dbReference type="InterPro" id="IPR051696">
    <property type="entry name" value="DENN_Domain_GEFs"/>
</dbReference>
<dbReference type="AlphaFoldDB" id="A0AAD5S866"/>
<proteinExistence type="predicted"/>
<protein>
    <submittedName>
        <fullName evidence="3">DENN domain-containing protein 4C</fullName>
    </submittedName>
</protein>
<dbReference type="SUPFAM" id="SSF57889">
    <property type="entry name" value="Cysteine-rich domain"/>
    <property type="match status" value="1"/>
</dbReference>
<gene>
    <name evidence="3" type="primary">DENND4C</name>
    <name evidence="3" type="ORF">HK097_004976</name>
</gene>
<evidence type="ECO:0000259" key="2">
    <source>
        <dbReference type="SMART" id="SM00801"/>
    </source>
</evidence>
<name>A0AAD5S866_9FUNG</name>
<dbReference type="PANTHER" id="PTHR12296">
    <property type="entry name" value="DENN DOMAIN-CONTAINING PROTEIN 4"/>
    <property type="match status" value="1"/>
</dbReference>
<dbReference type="SMART" id="SM00801">
    <property type="entry name" value="dDENN"/>
    <property type="match status" value="1"/>
</dbReference>
<dbReference type="Proteomes" id="UP001212841">
    <property type="component" value="Unassembled WGS sequence"/>
</dbReference>
<dbReference type="EMBL" id="JADGJD010002348">
    <property type="protein sequence ID" value="KAJ3033084.1"/>
    <property type="molecule type" value="Genomic_DNA"/>
</dbReference>